<feature type="non-terminal residue" evidence="7">
    <location>
        <position position="112"/>
    </location>
</feature>
<dbReference type="CDD" id="cd01389">
    <property type="entry name" value="HMG-box_ROX1-like"/>
    <property type="match status" value="1"/>
</dbReference>
<dbReference type="GO" id="GO:0030154">
    <property type="term" value="P:cell differentiation"/>
    <property type="evidence" value="ECO:0007669"/>
    <property type="project" value="TreeGrafter"/>
</dbReference>
<evidence type="ECO:0000256" key="2">
    <source>
        <dbReference type="ARBA" id="ARBA00023125"/>
    </source>
</evidence>
<dbReference type="EMBL" id="MU003770">
    <property type="protein sequence ID" value="KAF2724649.1"/>
    <property type="molecule type" value="Genomic_DNA"/>
</dbReference>
<evidence type="ECO:0000256" key="5">
    <source>
        <dbReference type="SAM" id="MobiDB-lite"/>
    </source>
</evidence>
<dbReference type="GO" id="GO:0001228">
    <property type="term" value="F:DNA-binding transcription activator activity, RNA polymerase II-specific"/>
    <property type="evidence" value="ECO:0007669"/>
    <property type="project" value="TreeGrafter"/>
</dbReference>
<dbReference type="PROSITE" id="PS50118">
    <property type="entry name" value="HMG_BOX_2"/>
    <property type="match status" value="1"/>
</dbReference>
<dbReference type="PANTHER" id="PTHR10270">
    <property type="entry name" value="SOX TRANSCRIPTION FACTOR"/>
    <property type="match status" value="1"/>
</dbReference>
<evidence type="ECO:0000256" key="4">
    <source>
        <dbReference type="PROSITE-ProRule" id="PRU00267"/>
    </source>
</evidence>
<organism evidence="7 8">
    <name type="scientific">Polychaeton citri CBS 116435</name>
    <dbReference type="NCBI Taxonomy" id="1314669"/>
    <lineage>
        <taxon>Eukaryota</taxon>
        <taxon>Fungi</taxon>
        <taxon>Dikarya</taxon>
        <taxon>Ascomycota</taxon>
        <taxon>Pezizomycotina</taxon>
        <taxon>Dothideomycetes</taxon>
        <taxon>Dothideomycetidae</taxon>
        <taxon>Capnodiales</taxon>
        <taxon>Capnodiaceae</taxon>
        <taxon>Polychaeton</taxon>
    </lineage>
</organism>
<dbReference type="InterPro" id="IPR050140">
    <property type="entry name" value="SRY-related_HMG-box_TF-like"/>
</dbReference>
<name>A0A9P4US55_9PEZI</name>
<evidence type="ECO:0000313" key="8">
    <source>
        <dbReference type="Proteomes" id="UP000799441"/>
    </source>
</evidence>
<feature type="DNA-binding region" description="HMG box" evidence="4">
    <location>
        <begin position="20"/>
        <end position="88"/>
    </location>
</feature>
<accession>A0A9P4US55</accession>
<evidence type="ECO:0000256" key="3">
    <source>
        <dbReference type="ARBA" id="ARBA00023163"/>
    </source>
</evidence>
<dbReference type="Gene3D" id="1.10.30.10">
    <property type="entry name" value="High mobility group box domain"/>
    <property type="match status" value="1"/>
</dbReference>
<gene>
    <name evidence="7" type="ORF">K431DRAFT_216975</name>
</gene>
<dbReference type="GO" id="GO:0000978">
    <property type="term" value="F:RNA polymerase II cis-regulatory region sequence-specific DNA binding"/>
    <property type="evidence" value="ECO:0007669"/>
    <property type="project" value="TreeGrafter"/>
</dbReference>
<protein>
    <submittedName>
        <fullName evidence="7">HMG-box</fullName>
    </submittedName>
</protein>
<dbReference type="GO" id="GO:0005634">
    <property type="term" value="C:nucleus"/>
    <property type="evidence" value="ECO:0007669"/>
    <property type="project" value="UniProtKB-UniRule"/>
</dbReference>
<dbReference type="OrthoDB" id="6247875at2759"/>
<dbReference type="FunFam" id="1.10.30.10:FF:000041">
    <property type="entry name" value="HMG box family protein"/>
    <property type="match status" value="1"/>
</dbReference>
<keyword evidence="2 4" id="KW-0238">DNA-binding</keyword>
<dbReference type="InterPro" id="IPR036910">
    <property type="entry name" value="HMG_box_dom_sf"/>
</dbReference>
<dbReference type="InterPro" id="IPR009071">
    <property type="entry name" value="HMG_box_dom"/>
</dbReference>
<keyword evidence="1" id="KW-0805">Transcription regulation</keyword>
<dbReference type="GO" id="GO:0000122">
    <property type="term" value="P:negative regulation of transcription by RNA polymerase II"/>
    <property type="evidence" value="ECO:0007669"/>
    <property type="project" value="TreeGrafter"/>
</dbReference>
<comment type="caution">
    <text evidence="7">The sequence shown here is derived from an EMBL/GenBank/DDBJ whole genome shotgun (WGS) entry which is preliminary data.</text>
</comment>
<sequence length="112" mass="13005">MVFKADASGPKAPAKTARKVARPRNAFILYRGDWHAETVRQNPGMHNNQISKIIGNQWRFEDGAIKQRYKELAEEEKRQHAIDHPGYQYQPRKPHEKKKRMSKKKLAAAAEK</sequence>
<keyword evidence="4" id="KW-0539">Nucleus</keyword>
<keyword evidence="8" id="KW-1185">Reference proteome</keyword>
<dbReference type="PANTHER" id="PTHR10270:SF161">
    <property type="entry name" value="SEX-DETERMINING REGION Y PROTEIN"/>
    <property type="match status" value="1"/>
</dbReference>
<dbReference type="Pfam" id="PF00505">
    <property type="entry name" value="HMG_box"/>
    <property type="match status" value="1"/>
</dbReference>
<dbReference type="SUPFAM" id="SSF47095">
    <property type="entry name" value="HMG-box"/>
    <property type="match status" value="1"/>
</dbReference>
<proteinExistence type="predicted"/>
<evidence type="ECO:0000259" key="6">
    <source>
        <dbReference type="PROSITE" id="PS50118"/>
    </source>
</evidence>
<feature type="region of interest" description="Disordered" evidence="5">
    <location>
        <begin position="75"/>
        <end position="112"/>
    </location>
</feature>
<evidence type="ECO:0000313" key="7">
    <source>
        <dbReference type="EMBL" id="KAF2724649.1"/>
    </source>
</evidence>
<dbReference type="SMART" id="SM00398">
    <property type="entry name" value="HMG"/>
    <property type="match status" value="1"/>
</dbReference>
<keyword evidence="3" id="KW-0804">Transcription</keyword>
<dbReference type="AlphaFoldDB" id="A0A9P4US55"/>
<reference evidence="7" key="1">
    <citation type="journal article" date="2020" name="Stud. Mycol.">
        <title>101 Dothideomycetes genomes: a test case for predicting lifestyles and emergence of pathogens.</title>
        <authorList>
            <person name="Haridas S."/>
            <person name="Albert R."/>
            <person name="Binder M."/>
            <person name="Bloem J."/>
            <person name="Labutti K."/>
            <person name="Salamov A."/>
            <person name="Andreopoulos B."/>
            <person name="Baker S."/>
            <person name="Barry K."/>
            <person name="Bills G."/>
            <person name="Bluhm B."/>
            <person name="Cannon C."/>
            <person name="Castanera R."/>
            <person name="Culley D."/>
            <person name="Daum C."/>
            <person name="Ezra D."/>
            <person name="Gonzalez J."/>
            <person name="Henrissat B."/>
            <person name="Kuo A."/>
            <person name="Liang C."/>
            <person name="Lipzen A."/>
            <person name="Lutzoni F."/>
            <person name="Magnuson J."/>
            <person name="Mondo S."/>
            <person name="Nolan M."/>
            <person name="Ohm R."/>
            <person name="Pangilinan J."/>
            <person name="Park H.-J."/>
            <person name="Ramirez L."/>
            <person name="Alfaro M."/>
            <person name="Sun H."/>
            <person name="Tritt A."/>
            <person name="Yoshinaga Y."/>
            <person name="Zwiers L.-H."/>
            <person name="Turgeon B."/>
            <person name="Goodwin S."/>
            <person name="Spatafora J."/>
            <person name="Crous P."/>
            <person name="Grigoriev I."/>
        </authorList>
    </citation>
    <scope>NUCLEOTIDE SEQUENCE</scope>
    <source>
        <strain evidence="7">CBS 116435</strain>
    </source>
</reference>
<feature type="domain" description="HMG box" evidence="6">
    <location>
        <begin position="20"/>
        <end position="88"/>
    </location>
</feature>
<dbReference type="Proteomes" id="UP000799441">
    <property type="component" value="Unassembled WGS sequence"/>
</dbReference>
<feature type="compositionally biased region" description="Basic residues" evidence="5">
    <location>
        <begin position="92"/>
        <end position="106"/>
    </location>
</feature>
<evidence type="ECO:0000256" key="1">
    <source>
        <dbReference type="ARBA" id="ARBA00023015"/>
    </source>
</evidence>